<dbReference type="EMBL" id="JAPVEB010000001">
    <property type="protein sequence ID" value="KAJ5282461.1"/>
    <property type="molecule type" value="Genomic_DNA"/>
</dbReference>
<name>A0ABQ8WU63_PENCH</name>
<dbReference type="Proteomes" id="UP001220256">
    <property type="component" value="Unassembled WGS sequence"/>
</dbReference>
<comment type="caution">
    <text evidence="1">The sequence shown here is derived from an EMBL/GenBank/DDBJ whole genome shotgun (WGS) entry which is preliminary data.</text>
</comment>
<proteinExistence type="predicted"/>
<gene>
    <name evidence="1" type="ORF">N7505_000441</name>
</gene>
<sequence>MLSASILCLMGRILHSRLIKNLFFLLSRHIGERYKNPRFGALASKDFLCTDEIGEQAFKSRTTRHASADTGLLRVTQPMLDRAENEPEFQYSVVKIRSESTSFHQT</sequence>
<accession>A0ABQ8WU63</accession>
<evidence type="ECO:0000313" key="1">
    <source>
        <dbReference type="EMBL" id="KAJ5282461.1"/>
    </source>
</evidence>
<evidence type="ECO:0000313" key="2">
    <source>
        <dbReference type="Proteomes" id="UP001220256"/>
    </source>
</evidence>
<reference evidence="1 2" key="1">
    <citation type="journal article" date="2023" name="IMA Fungus">
        <title>Comparative genomic study of the Penicillium genus elucidates a diverse pangenome and 15 lateral gene transfer events.</title>
        <authorList>
            <person name="Petersen C."/>
            <person name="Sorensen T."/>
            <person name="Nielsen M.R."/>
            <person name="Sondergaard T.E."/>
            <person name="Sorensen J.L."/>
            <person name="Fitzpatrick D.A."/>
            <person name="Frisvad J.C."/>
            <person name="Nielsen K.L."/>
        </authorList>
    </citation>
    <scope>NUCLEOTIDE SEQUENCE [LARGE SCALE GENOMIC DNA]</scope>
    <source>
        <strain evidence="1 2">IBT 3361</strain>
    </source>
</reference>
<protein>
    <submittedName>
        <fullName evidence="1">Uncharacterized protein</fullName>
    </submittedName>
</protein>
<keyword evidence="2" id="KW-1185">Reference proteome</keyword>
<organism evidence="1 2">
    <name type="scientific">Penicillium chrysogenum</name>
    <name type="common">Penicillium notatum</name>
    <dbReference type="NCBI Taxonomy" id="5076"/>
    <lineage>
        <taxon>Eukaryota</taxon>
        <taxon>Fungi</taxon>
        <taxon>Dikarya</taxon>
        <taxon>Ascomycota</taxon>
        <taxon>Pezizomycotina</taxon>
        <taxon>Eurotiomycetes</taxon>
        <taxon>Eurotiomycetidae</taxon>
        <taxon>Eurotiales</taxon>
        <taxon>Aspergillaceae</taxon>
        <taxon>Penicillium</taxon>
        <taxon>Penicillium chrysogenum species complex</taxon>
    </lineage>
</organism>